<dbReference type="GO" id="GO:0008270">
    <property type="term" value="F:zinc ion binding"/>
    <property type="evidence" value="ECO:0007669"/>
    <property type="project" value="UniProtKB-KW"/>
</dbReference>
<evidence type="ECO:0000256" key="2">
    <source>
        <dbReference type="ARBA" id="ARBA00012251"/>
    </source>
</evidence>
<organism evidence="11 12">
    <name type="scientific">Anthostomella pinea</name>
    <dbReference type="NCBI Taxonomy" id="933095"/>
    <lineage>
        <taxon>Eukaryota</taxon>
        <taxon>Fungi</taxon>
        <taxon>Dikarya</taxon>
        <taxon>Ascomycota</taxon>
        <taxon>Pezizomycotina</taxon>
        <taxon>Sordariomycetes</taxon>
        <taxon>Xylariomycetidae</taxon>
        <taxon>Xylariales</taxon>
        <taxon>Xylariaceae</taxon>
        <taxon>Anthostomella</taxon>
    </lineage>
</organism>
<dbReference type="GO" id="GO:0061630">
    <property type="term" value="F:ubiquitin protein ligase activity"/>
    <property type="evidence" value="ECO:0007669"/>
    <property type="project" value="UniProtKB-EC"/>
</dbReference>
<comment type="caution">
    <text evidence="11">The sequence shown here is derived from an EMBL/GenBank/DDBJ whole genome shotgun (WGS) entry which is preliminary data.</text>
</comment>
<keyword evidence="4" id="KW-0479">Metal-binding</keyword>
<dbReference type="Pfam" id="PF01485">
    <property type="entry name" value="IBR"/>
    <property type="match status" value="1"/>
</dbReference>
<dbReference type="GO" id="GO:0016567">
    <property type="term" value="P:protein ubiquitination"/>
    <property type="evidence" value="ECO:0007669"/>
    <property type="project" value="InterPro"/>
</dbReference>
<dbReference type="InterPro" id="IPR013083">
    <property type="entry name" value="Znf_RING/FYVE/PHD"/>
</dbReference>
<keyword evidence="5" id="KW-0677">Repeat</keyword>
<keyword evidence="12" id="KW-1185">Reference proteome</keyword>
<dbReference type="Gene3D" id="1.20.120.1750">
    <property type="match status" value="1"/>
</dbReference>
<sequence>MATAMHAFAPNLPAPEDENFDLILGLLLEDVRQINATSKGKQVEGSVSDGDLALQLYAEELSNASAFAAHRRLTRSIQEAVQTDAGVIARFNREEHMAKHDRDVSIALAEGLQVPPPLTNEPLGILAADIERLSNLYVNRIDLNRHVEEYESSDVGFLGYGRQGEQAESSSWAASRRPTKGTRQQQRRECTSCMEPTNISQLIRAPCQHEYCHDCLLTLFRSAMTDETLFPPQCCRQAIPVDQHRQILGLGLVNRFYEKEIEYSTADGTYCHAVNCAAFIPPAYCEDDVALCVDCGSSTRVHCKRRDHSGDCPFDRELQRVLEMAQQEGWRRCFRCSSVVELNHGCFHITCRCRAEFCYVCGVPWKQCRCPQWDEGRLLDRAVQIDRRNNARNDVAPVRVPAHVPALPRLPIPARPGLGANAQAPFPAAPPRNLPVAAQAQVPFVQAAVPGNIIVLDDSSDDEDVLEPPPERTQDRINIIMNNLRDNHECDHHEGWNRVEGRFACEGCHGRLPNYIFECPRCNIRACRRCRFNRAL</sequence>
<protein>
    <recommendedName>
        <fullName evidence="2">RBR-type E3 ubiquitin transferase</fullName>
        <ecNumber evidence="2">2.3.2.31</ecNumber>
    </recommendedName>
</protein>
<dbReference type="EMBL" id="CAUWAG010000010">
    <property type="protein sequence ID" value="CAJ2507063.1"/>
    <property type="molecule type" value="Genomic_DNA"/>
</dbReference>
<feature type="domain" description="RING-type" evidence="10">
    <location>
        <begin position="186"/>
        <end position="374"/>
    </location>
</feature>
<evidence type="ECO:0000256" key="7">
    <source>
        <dbReference type="ARBA" id="ARBA00022786"/>
    </source>
</evidence>
<comment type="catalytic activity">
    <reaction evidence="1">
        <text>[E2 ubiquitin-conjugating enzyme]-S-ubiquitinyl-L-cysteine + [acceptor protein]-L-lysine = [E2 ubiquitin-conjugating enzyme]-L-cysteine + [acceptor protein]-N(6)-ubiquitinyl-L-lysine.</text>
        <dbReference type="EC" id="2.3.2.31"/>
    </reaction>
</comment>
<evidence type="ECO:0000313" key="12">
    <source>
        <dbReference type="Proteomes" id="UP001295740"/>
    </source>
</evidence>
<accession>A0AAI8VLG7</accession>
<evidence type="ECO:0000256" key="1">
    <source>
        <dbReference type="ARBA" id="ARBA00001798"/>
    </source>
</evidence>
<evidence type="ECO:0000256" key="6">
    <source>
        <dbReference type="ARBA" id="ARBA00022771"/>
    </source>
</evidence>
<dbReference type="AlphaFoldDB" id="A0AAI8VLG7"/>
<keyword evidence="6" id="KW-0863">Zinc-finger</keyword>
<evidence type="ECO:0000259" key="10">
    <source>
        <dbReference type="PROSITE" id="PS51873"/>
    </source>
</evidence>
<keyword evidence="8" id="KW-0862">Zinc</keyword>
<gene>
    <name evidence="11" type="ORF">KHLLAP_LOCUS7531</name>
</gene>
<evidence type="ECO:0000256" key="5">
    <source>
        <dbReference type="ARBA" id="ARBA00022737"/>
    </source>
</evidence>
<keyword evidence="7" id="KW-0833">Ubl conjugation pathway</keyword>
<dbReference type="PROSITE" id="PS00518">
    <property type="entry name" value="ZF_RING_1"/>
    <property type="match status" value="1"/>
</dbReference>
<dbReference type="InterPro" id="IPR017907">
    <property type="entry name" value="Znf_RING_CS"/>
</dbReference>
<reference evidence="11" key="1">
    <citation type="submission" date="2023-10" db="EMBL/GenBank/DDBJ databases">
        <authorList>
            <person name="Hackl T."/>
        </authorList>
    </citation>
    <scope>NUCLEOTIDE SEQUENCE</scope>
</reference>
<dbReference type="CDD" id="cd22584">
    <property type="entry name" value="Rcat_RBR_unk"/>
    <property type="match status" value="1"/>
</dbReference>
<name>A0AAI8VLG7_9PEZI</name>
<evidence type="ECO:0000256" key="9">
    <source>
        <dbReference type="SAM" id="MobiDB-lite"/>
    </source>
</evidence>
<evidence type="ECO:0000256" key="3">
    <source>
        <dbReference type="ARBA" id="ARBA00022679"/>
    </source>
</evidence>
<dbReference type="Proteomes" id="UP001295740">
    <property type="component" value="Unassembled WGS sequence"/>
</dbReference>
<keyword evidence="3" id="KW-0808">Transferase</keyword>
<evidence type="ECO:0000313" key="11">
    <source>
        <dbReference type="EMBL" id="CAJ2507063.1"/>
    </source>
</evidence>
<evidence type="ECO:0000256" key="4">
    <source>
        <dbReference type="ARBA" id="ARBA00022723"/>
    </source>
</evidence>
<dbReference type="Gene3D" id="3.30.40.10">
    <property type="entry name" value="Zinc/RING finger domain, C3HC4 (zinc finger)"/>
    <property type="match status" value="1"/>
</dbReference>
<evidence type="ECO:0000256" key="8">
    <source>
        <dbReference type="ARBA" id="ARBA00022833"/>
    </source>
</evidence>
<dbReference type="PROSITE" id="PS51873">
    <property type="entry name" value="TRIAD"/>
    <property type="match status" value="1"/>
</dbReference>
<dbReference type="EC" id="2.3.2.31" evidence="2"/>
<dbReference type="InterPro" id="IPR031127">
    <property type="entry name" value="E3_UB_ligase_RBR"/>
</dbReference>
<feature type="region of interest" description="Disordered" evidence="9">
    <location>
        <begin position="168"/>
        <end position="187"/>
    </location>
</feature>
<dbReference type="PANTHER" id="PTHR11685">
    <property type="entry name" value="RBR FAMILY RING FINGER AND IBR DOMAIN-CONTAINING"/>
    <property type="match status" value="1"/>
</dbReference>
<dbReference type="InterPro" id="IPR002867">
    <property type="entry name" value="IBR_dom"/>
</dbReference>
<dbReference type="InterPro" id="IPR044066">
    <property type="entry name" value="TRIAD_supradom"/>
</dbReference>
<proteinExistence type="predicted"/>
<dbReference type="SUPFAM" id="SSF57850">
    <property type="entry name" value="RING/U-box"/>
    <property type="match status" value="2"/>
</dbReference>